<accession>A0ABS3HX16</accession>
<dbReference type="RefSeq" id="WP_206897844.1">
    <property type="nucleotide sequence ID" value="NZ_JAFLWI010000002.1"/>
</dbReference>
<gene>
    <name evidence="2" type="ORF">JZO71_01580</name>
</gene>
<keyword evidence="3" id="KW-1185">Reference proteome</keyword>
<reference evidence="2 3" key="1">
    <citation type="submission" date="2021-03" db="EMBL/GenBank/DDBJ databases">
        <title>Enterococcal diversity collection.</title>
        <authorList>
            <person name="Gilmore M.S."/>
            <person name="Schwartzman J."/>
            <person name="Van Tyne D."/>
            <person name="Martin M."/>
            <person name="Earl A.M."/>
            <person name="Manson A.L."/>
            <person name="Straub T."/>
            <person name="Salamzade R."/>
            <person name="Saavedra J."/>
            <person name="Lebreton F."/>
            <person name="Prichula J."/>
            <person name="Schaufler K."/>
            <person name="Gaca A."/>
            <person name="Sgardioli B."/>
            <person name="Wagenaar J."/>
            <person name="Strong T."/>
        </authorList>
    </citation>
    <scope>NUCLEOTIDE SEQUENCE [LARGE SCALE GENOMIC DNA]</scope>
    <source>
        <strain evidence="2 3">MSG2901</strain>
    </source>
</reference>
<feature type="transmembrane region" description="Helical" evidence="1">
    <location>
        <begin position="38"/>
        <end position="57"/>
    </location>
</feature>
<dbReference type="Proteomes" id="UP000664832">
    <property type="component" value="Unassembled WGS sequence"/>
</dbReference>
<feature type="transmembrane region" description="Helical" evidence="1">
    <location>
        <begin position="170"/>
        <end position="198"/>
    </location>
</feature>
<feature type="transmembrane region" description="Helical" evidence="1">
    <location>
        <begin position="136"/>
        <end position="158"/>
    </location>
</feature>
<keyword evidence="1" id="KW-1133">Transmembrane helix</keyword>
<keyword evidence="1" id="KW-0472">Membrane</keyword>
<keyword evidence="1" id="KW-0812">Transmembrane</keyword>
<evidence type="ECO:0000313" key="3">
    <source>
        <dbReference type="Proteomes" id="UP000664832"/>
    </source>
</evidence>
<feature type="transmembrane region" description="Helical" evidence="1">
    <location>
        <begin position="337"/>
        <end position="354"/>
    </location>
</feature>
<comment type="caution">
    <text evidence="2">The sequence shown here is derived from an EMBL/GenBank/DDBJ whole genome shotgun (WGS) entry which is preliminary data.</text>
</comment>
<evidence type="ECO:0000256" key="1">
    <source>
        <dbReference type="SAM" id="Phobius"/>
    </source>
</evidence>
<organism evidence="2 3">
    <name type="scientific">Candidatus Enterococcus courvalinii</name>
    <dbReference type="NCBI Taxonomy" id="2815329"/>
    <lineage>
        <taxon>Bacteria</taxon>
        <taxon>Bacillati</taxon>
        <taxon>Bacillota</taxon>
        <taxon>Bacilli</taxon>
        <taxon>Lactobacillales</taxon>
        <taxon>Enterococcaceae</taxon>
        <taxon>Enterococcus</taxon>
    </lineage>
</organism>
<dbReference type="EMBL" id="JAFLWI010000002">
    <property type="protein sequence ID" value="MBO0481013.1"/>
    <property type="molecule type" value="Genomic_DNA"/>
</dbReference>
<evidence type="ECO:0000313" key="2">
    <source>
        <dbReference type="EMBL" id="MBO0481013.1"/>
    </source>
</evidence>
<name>A0ABS3HX16_9ENTE</name>
<feature type="transmembrane region" description="Helical" evidence="1">
    <location>
        <begin position="6"/>
        <end position="26"/>
    </location>
</feature>
<feature type="transmembrane region" description="Helical" evidence="1">
    <location>
        <begin position="105"/>
        <end position="124"/>
    </location>
</feature>
<protein>
    <submittedName>
        <fullName evidence="2">Uncharacterized protein</fullName>
    </submittedName>
</protein>
<sequence>MVRTVFGLFDELFTLFSVLFALLILLQQKTKKSDYRELKILIVFQMIGLIGSLIYQLQPAKVVVLDLMATSKFVLIFWSSLLIFRELDIHELLEKIKKFAKVLATVFFVSSFSSFLRFPAIFLASETRFGLRAFKFIFFHPFVLAMAVVSTLSILLLTSNQLKENRLYSWLLLLPLLLTLRSRSFGFVLIFLLIYLYLKTGIKIGRIGLFVSGAIALSGLFLLIQLTGSFDKYYGGGVESARGILTEDAFAIAKETFPIGKGLATFGTFTARTYYSPLYSDLGYRQVYGLGYIHTQYLTDSFWPAILGQYGYLGLGTYVGLLASLCTRGVRLLKQNGAFGLAFCLPLIHLVISSTSSNSFFNPMAVGYAFIMALATKLSADFPRQ</sequence>
<proteinExistence type="predicted"/>
<feature type="transmembrane region" description="Helical" evidence="1">
    <location>
        <begin position="204"/>
        <end position="224"/>
    </location>
</feature>